<comment type="subcellular location">
    <subcellularLocation>
        <location evidence="1">Nucleus</location>
        <location evidence="1">Nucleolus</location>
    </subcellularLocation>
</comment>
<dbReference type="InterPro" id="IPR016903">
    <property type="entry name" value="Nucleolar_cplx-assoc_3"/>
</dbReference>
<dbReference type="Pfam" id="PF03914">
    <property type="entry name" value="CBF"/>
    <property type="match status" value="1"/>
</dbReference>
<organism evidence="9">
    <name type="scientific">Ditylum brightwellii</name>
    <dbReference type="NCBI Taxonomy" id="49249"/>
    <lineage>
        <taxon>Eukaryota</taxon>
        <taxon>Sar</taxon>
        <taxon>Stramenopiles</taxon>
        <taxon>Ochrophyta</taxon>
        <taxon>Bacillariophyta</taxon>
        <taxon>Mediophyceae</taxon>
        <taxon>Lithodesmiophycidae</taxon>
        <taxon>Lithodesmiales</taxon>
        <taxon>Lithodesmiaceae</taxon>
        <taxon>Ditylum</taxon>
    </lineage>
</organism>
<comment type="similarity">
    <text evidence="2">Belongs to the CBF/MAK21 family.</text>
</comment>
<dbReference type="InterPro" id="IPR016024">
    <property type="entry name" value="ARM-type_fold"/>
</dbReference>
<keyword evidence="4" id="KW-0539">Nucleus</keyword>
<feature type="domain" description="Nucleolar complex-associated protein 3 N-terminal" evidence="8">
    <location>
        <begin position="58"/>
        <end position="173"/>
    </location>
</feature>
<evidence type="ECO:0000313" key="9">
    <source>
        <dbReference type="EMBL" id="CAE4666189.1"/>
    </source>
</evidence>
<evidence type="ECO:0000256" key="3">
    <source>
        <dbReference type="ARBA" id="ARBA00023054"/>
    </source>
</evidence>
<feature type="domain" description="CCAAT-binding factor" evidence="7">
    <location>
        <begin position="425"/>
        <end position="578"/>
    </location>
</feature>
<gene>
    <name evidence="9" type="ORF">DBRI00130_LOCUS43019</name>
</gene>
<proteinExistence type="inferred from homology"/>
<dbReference type="InterPro" id="IPR005612">
    <property type="entry name" value="CCAAT-binding_factor"/>
</dbReference>
<evidence type="ECO:0000256" key="6">
    <source>
        <dbReference type="SAM" id="MobiDB-lite"/>
    </source>
</evidence>
<dbReference type="InterPro" id="IPR011501">
    <property type="entry name" value="Noc3_N"/>
</dbReference>
<keyword evidence="3 5" id="KW-0175">Coiled coil</keyword>
<dbReference type="PANTHER" id="PTHR14428:SF5">
    <property type="entry name" value="NUCLEOLAR COMPLEX PROTEIN 3 HOMOLOG"/>
    <property type="match status" value="1"/>
</dbReference>
<dbReference type="AlphaFoldDB" id="A0A6V2Q248"/>
<reference evidence="9" key="1">
    <citation type="submission" date="2021-01" db="EMBL/GenBank/DDBJ databases">
        <authorList>
            <person name="Corre E."/>
            <person name="Pelletier E."/>
            <person name="Niang G."/>
            <person name="Scheremetjew M."/>
            <person name="Finn R."/>
            <person name="Kale V."/>
            <person name="Holt S."/>
            <person name="Cochrane G."/>
            <person name="Meng A."/>
            <person name="Brown T."/>
            <person name="Cohen L."/>
        </authorList>
    </citation>
    <scope>NUCLEOTIDE SEQUENCE</scope>
    <source>
        <strain evidence="9">GSO104</strain>
    </source>
</reference>
<dbReference type="GO" id="GO:0005730">
    <property type="term" value="C:nucleolus"/>
    <property type="evidence" value="ECO:0007669"/>
    <property type="project" value="UniProtKB-SubCell"/>
</dbReference>
<protein>
    <recommendedName>
        <fullName evidence="10">Nucleolar complex protein 3 homolog</fullName>
    </recommendedName>
</protein>
<feature type="region of interest" description="Disordered" evidence="6">
    <location>
        <begin position="614"/>
        <end position="653"/>
    </location>
</feature>
<evidence type="ECO:0000256" key="4">
    <source>
        <dbReference type="ARBA" id="ARBA00023242"/>
    </source>
</evidence>
<evidence type="ECO:0008006" key="10">
    <source>
        <dbReference type="Google" id="ProtNLM"/>
    </source>
</evidence>
<dbReference type="GO" id="GO:0006270">
    <property type="term" value="P:DNA replication initiation"/>
    <property type="evidence" value="ECO:0007669"/>
    <property type="project" value="TreeGrafter"/>
</dbReference>
<dbReference type="SUPFAM" id="SSF48371">
    <property type="entry name" value="ARM repeat"/>
    <property type="match status" value="1"/>
</dbReference>
<evidence type="ECO:0000259" key="8">
    <source>
        <dbReference type="Pfam" id="PF07540"/>
    </source>
</evidence>
<dbReference type="Pfam" id="PF07540">
    <property type="entry name" value="NOC3p"/>
    <property type="match status" value="1"/>
</dbReference>
<sequence>MGSAPKSRSRKKAKKGPATTSKAADGVVKKHPQKVMRTIETDIEESPLSHLNLSMRRDLIAELSEAVLEDPHSAFAAPKKDDDMDKSERTITSWFESVSKMRRLLLMADVSKNDNDEFTAKLGIMSLLAIFQDILPTYRIRVPSQAEMNVRVSKDTKKMWDYERDLLTHYRLYLQLLEKTWNNGGGKGESSNGGTTPPTGLAVASILCLSELLKSNYHFNFRSNILTVLVRQSNNKRCTKVSQACCDALKHVFATDAQGDVSLEATKLLAKMIKERPNRIRPDVLRTFLSLPLRVHEDEAQAAKLASVANAKKRKKDAEAAEIEDEMKEGESNVDKIALARAQSDTLHSVTLTYFRVLKSEADAKGGRASINPTTDTAVDLLSPALEGLAKFAHLINIDTVVDLLAVLRTLLKERSDTLPIDAALNCILTAFQTLQGPGREMQIDQKEYVTPLYRQLSRLCTDKNSSHTELALKCLSLAFLKRREYSTVRVAAFFKQICTVSLHAPPHTAAPLLAFSRQLVQRYPSVQQLLENEQDVITTGSYTPDVEDPEHSNPHATSAWELSLSKFRIHESVAKQAIGTAEQKIPQLPRESPDRIRATILRDIKEGHIGYRRSMRKHPLSQGGGRGGRDKRNRNNQIRFIAPRNTSQYHLL</sequence>
<evidence type="ECO:0000256" key="5">
    <source>
        <dbReference type="SAM" id="Coils"/>
    </source>
</evidence>
<dbReference type="EMBL" id="HBNS01059805">
    <property type="protein sequence ID" value="CAE4666189.1"/>
    <property type="molecule type" value="Transcribed_RNA"/>
</dbReference>
<feature type="region of interest" description="Disordered" evidence="6">
    <location>
        <begin position="1"/>
        <end position="32"/>
    </location>
</feature>
<feature type="coiled-coil region" evidence="5">
    <location>
        <begin position="306"/>
        <end position="333"/>
    </location>
</feature>
<evidence type="ECO:0000256" key="1">
    <source>
        <dbReference type="ARBA" id="ARBA00004604"/>
    </source>
</evidence>
<name>A0A6V2Q248_9STRA</name>
<evidence type="ECO:0000256" key="2">
    <source>
        <dbReference type="ARBA" id="ARBA00007797"/>
    </source>
</evidence>
<dbReference type="PANTHER" id="PTHR14428">
    <property type="entry name" value="NUCLEOLAR COMPLEX PROTEIN 3"/>
    <property type="match status" value="1"/>
</dbReference>
<evidence type="ECO:0000259" key="7">
    <source>
        <dbReference type="Pfam" id="PF03914"/>
    </source>
</evidence>
<dbReference type="GO" id="GO:0003682">
    <property type="term" value="F:chromatin binding"/>
    <property type="evidence" value="ECO:0007669"/>
    <property type="project" value="TreeGrafter"/>
</dbReference>
<accession>A0A6V2Q248</accession>